<evidence type="ECO:0000259" key="1">
    <source>
        <dbReference type="Pfam" id="PF04149"/>
    </source>
</evidence>
<dbReference type="InterPro" id="IPR007278">
    <property type="entry name" value="DUF397"/>
</dbReference>
<name>A0A5D0NX10_9ACTN</name>
<evidence type="ECO:0000313" key="2">
    <source>
        <dbReference type="EMBL" id="TYB48694.1"/>
    </source>
</evidence>
<dbReference type="EMBL" id="VSFG01000001">
    <property type="protein sequence ID" value="TYB48694.1"/>
    <property type="molecule type" value="Genomic_DNA"/>
</dbReference>
<dbReference type="Pfam" id="PF04149">
    <property type="entry name" value="DUF397"/>
    <property type="match status" value="1"/>
</dbReference>
<reference evidence="2 3" key="1">
    <citation type="submission" date="2019-08" db="EMBL/GenBank/DDBJ databases">
        <title>Actinomadura sp. nov. CYP1-5 isolated from mountain soil.</title>
        <authorList>
            <person name="Songsumanus A."/>
            <person name="Kuncharoen N."/>
            <person name="Kudo T."/>
            <person name="Yuki M."/>
            <person name="Igarashi Y."/>
            <person name="Tanasupawat S."/>
        </authorList>
    </citation>
    <scope>NUCLEOTIDE SEQUENCE [LARGE SCALE GENOMIC DNA]</scope>
    <source>
        <strain evidence="2 3">JCM 14158</strain>
    </source>
</reference>
<dbReference type="Proteomes" id="UP000323380">
    <property type="component" value="Unassembled WGS sequence"/>
</dbReference>
<sequence>MWSHRADHGGHTVIEWRKSSRSNTSGEECVEVAALVEGCGIRDSKAPEAGHLAVSIEGFARLVVAVKAGELDF</sequence>
<protein>
    <submittedName>
        <fullName evidence="2">DUF397 domain-containing protein</fullName>
    </submittedName>
</protein>
<organism evidence="2 3">
    <name type="scientific">Actinomadura chibensis</name>
    <dbReference type="NCBI Taxonomy" id="392828"/>
    <lineage>
        <taxon>Bacteria</taxon>
        <taxon>Bacillati</taxon>
        <taxon>Actinomycetota</taxon>
        <taxon>Actinomycetes</taxon>
        <taxon>Streptosporangiales</taxon>
        <taxon>Thermomonosporaceae</taxon>
        <taxon>Actinomadura</taxon>
    </lineage>
</organism>
<dbReference type="STRING" id="1220554.GCA_001552135_02463"/>
<proteinExistence type="predicted"/>
<accession>A0A5D0NX10</accession>
<dbReference type="AlphaFoldDB" id="A0A5D0NX10"/>
<keyword evidence="3" id="KW-1185">Reference proteome</keyword>
<feature type="domain" description="DUF397" evidence="1">
    <location>
        <begin position="15"/>
        <end position="67"/>
    </location>
</feature>
<evidence type="ECO:0000313" key="3">
    <source>
        <dbReference type="Proteomes" id="UP000323380"/>
    </source>
</evidence>
<gene>
    <name evidence="2" type="ORF">FXF69_05830</name>
</gene>
<comment type="caution">
    <text evidence="2">The sequence shown here is derived from an EMBL/GenBank/DDBJ whole genome shotgun (WGS) entry which is preliminary data.</text>
</comment>